<evidence type="ECO:0000256" key="5">
    <source>
        <dbReference type="ARBA" id="ARBA00022989"/>
    </source>
</evidence>
<feature type="transmembrane region" description="Helical" evidence="7">
    <location>
        <begin position="50"/>
        <end position="71"/>
    </location>
</feature>
<feature type="transmembrane region" description="Helical" evidence="7">
    <location>
        <begin position="245"/>
        <end position="263"/>
    </location>
</feature>
<feature type="domain" description="ABC transmembrane type-1" evidence="8">
    <location>
        <begin position="46"/>
        <end position="260"/>
    </location>
</feature>
<evidence type="ECO:0000256" key="2">
    <source>
        <dbReference type="ARBA" id="ARBA00022448"/>
    </source>
</evidence>
<dbReference type="Pfam" id="PF00528">
    <property type="entry name" value="BPD_transp_1"/>
    <property type="match status" value="1"/>
</dbReference>
<evidence type="ECO:0000256" key="6">
    <source>
        <dbReference type="ARBA" id="ARBA00023136"/>
    </source>
</evidence>
<dbReference type="SUPFAM" id="SSF161098">
    <property type="entry name" value="MetI-like"/>
    <property type="match status" value="1"/>
</dbReference>
<dbReference type="InterPro" id="IPR051393">
    <property type="entry name" value="ABC_transporter_permease"/>
</dbReference>
<keyword evidence="2 7" id="KW-0813">Transport</keyword>
<accession>A0ABY7Z0D5</accession>
<proteinExistence type="inferred from homology"/>
<evidence type="ECO:0000256" key="3">
    <source>
        <dbReference type="ARBA" id="ARBA00022475"/>
    </source>
</evidence>
<dbReference type="PANTHER" id="PTHR30193:SF37">
    <property type="entry name" value="INNER MEMBRANE ABC TRANSPORTER PERMEASE PROTEIN YCJO"/>
    <property type="match status" value="1"/>
</dbReference>
<dbReference type="RefSeq" id="WP_282212474.1">
    <property type="nucleotide sequence ID" value="NZ_CP118247.1"/>
</dbReference>
<sequence length="274" mass="30807">MFFVVPIVWTFWLSLHSWNGISRDMKWVGGGNFMTLFLQPRFHHAVVNNIAWLIFYLLAPSGLGLLLAVILDRGIRFEGFFRIVFFLPFTVPAVAVAAIWRWMYEPTNGLITTVLNTVGLGGWAQNWLGDPNIVTFSLMGSVLWWTTGFAFLVFFAGLRNIPVECIEAAQIEGATPWQIFWRVTFPLLWPSTIIVLGLAAIDAMRVFDIIWATTMGGPAYASEVMATQMYEIAFGRLEMGRASAIAVYLLVIAGVLIMPYITYMSRRVADSEDS</sequence>
<keyword evidence="6 7" id="KW-0472">Membrane</keyword>
<keyword evidence="3" id="KW-1003">Cell membrane</keyword>
<feature type="transmembrane region" description="Helical" evidence="7">
    <location>
        <begin position="133"/>
        <end position="158"/>
    </location>
</feature>
<feature type="transmembrane region" description="Helical" evidence="7">
    <location>
        <begin position="179"/>
        <end position="201"/>
    </location>
</feature>
<organism evidence="9 10">
    <name type="scientific">Devosia rhodophyticola</name>
    <dbReference type="NCBI Taxonomy" id="3026423"/>
    <lineage>
        <taxon>Bacteria</taxon>
        <taxon>Pseudomonadati</taxon>
        <taxon>Pseudomonadota</taxon>
        <taxon>Alphaproteobacteria</taxon>
        <taxon>Hyphomicrobiales</taxon>
        <taxon>Devosiaceae</taxon>
        <taxon>Devosia</taxon>
    </lineage>
</organism>
<dbReference type="EMBL" id="CP118247">
    <property type="protein sequence ID" value="WDR06961.1"/>
    <property type="molecule type" value="Genomic_DNA"/>
</dbReference>
<evidence type="ECO:0000313" key="9">
    <source>
        <dbReference type="EMBL" id="WDR06961.1"/>
    </source>
</evidence>
<keyword evidence="10" id="KW-1185">Reference proteome</keyword>
<comment type="subcellular location">
    <subcellularLocation>
        <location evidence="1 7">Cell membrane</location>
        <topology evidence="1 7">Multi-pass membrane protein</topology>
    </subcellularLocation>
</comment>
<reference evidence="9 10" key="1">
    <citation type="submission" date="2023-02" db="EMBL/GenBank/DDBJ databases">
        <title>Devosia chondri sp. nov., isolated from the phycosphere of marine algae.</title>
        <authorList>
            <person name="Kim J.M."/>
            <person name="Lee J.K."/>
            <person name="Choi B.J."/>
            <person name="Bayburt H."/>
            <person name="Jeon C.O."/>
        </authorList>
    </citation>
    <scope>NUCLEOTIDE SEQUENCE [LARGE SCALE GENOMIC DNA]</scope>
    <source>
        <strain evidence="9 10">G2-5</strain>
    </source>
</reference>
<evidence type="ECO:0000313" key="10">
    <source>
        <dbReference type="Proteomes" id="UP001222118"/>
    </source>
</evidence>
<dbReference type="Gene3D" id="1.10.3720.10">
    <property type="entry name" value="MetI-like"/>
    <property type="match status" value="1"/>
</dbReference>
<dbReference type="Proteomes" id="UP001222118">
    <property type="component" value="Chromosome"/>
</dbReference>
<evidence type="ECO:0000256" key="4">
    <source>
        <dbReference type="ARBA" id="ARBA00022692"/>
    </source>
</evidence>
<keyword evidence="5 7" id="KW-1133">Transmembrane helix</keyword>
<dbReference type="PROSITE" id="PS50928">
    <property type="entry name" value="ABC_TM1"/>
    <property type="match status" value="1"/>
</dbReference>
<dbReference type="CDD" id="cd06261">
    <property type="entry name" value="TM_PBP2"/>
    <property type="match status" value="1"/>
</dbReference>
<dbReference type="InterPro" id="IPR035906">
    <property type="entry name" value="MetI-like_sf"/>
</dbReference>
<name>A0ABY7Z0D5_9HYPH</name>
<evidence type="ECO:0000256" key="7">
    <source>
        <dbReference type="RuleBase" id="RU363032"/>
    </source>
</evidence>
<comment type="similarity">
    <text evidence="7">Belongs to the binding-protein-dependent transport system permease family.</text>
</comment>
<keyword evidence="4 7" id="KW-0812">Transmembrane</keyword>
<dbReference type="PANTHER" id="PTHR30193">
    <property type="entry name" value="ABC TRANSPORTER PERMEASE PROTEIN"/>
    <property type="match status" value="1"/>
</dbReference>
<feature type="transmembrane region" description="Helical" evidence="7">
    <location>
        <begin position="83"/>
        <end position="103"/>
    </location>
</feature>
<gene>
    <name evidence="9" type="ORF">PSQ90_05835</name>
</gene>
<dbReference type="InterPro" id="IPR000515">
    <property type="entry name" value="MetI-like"/>
</dbReference>
<evidence type="ECO:0000256" key="1">
    <source>
        <dbReference type="ARBA" id="ARBA00004651"/>
    </source>
</evidence>
<protein>
    <submittedName>
        <fullName evidence="9">Sugar ABC transporter permease</fullName>
    </submittedName>
</protein>
<evidence type="ECO:0000259" key="8">
    <source>
        <dbReference type="PROSITE" id="PS50928"/>
    </source>
</evidence>